<sequence length="78" mass="9332">MFGLELLEVEVPNFEKAYCFLDYVKDHQERVRILQRIERKIQKIRSALTRGVPQGEFIKTKILLEGYLILQRLLKEVK</sequence>
<dbReference type="AlphaFoldDB" id="A0A369KLC5"/>
<dbReference type="OrthoDB" id="9925541at2"/>
<dbReference type="Pfam" id="PF17376">
    <property type="entry name" value="DUF5398"/>
    <property type="match status" value="1"/>
</dbReference>
<evidence type="ECO:0000313" key="1">
    <source>
        <dbReference type="EMBL" id="RDB31813.1"/>
    </source>
</evidence>
<evidence type="ECO:0000313" key="3">
    <source>
        <dbReference type="Proteomes" id="UP000253816"/>
    </source>
</evidence>
<keyword evidence="3" id="KW-1185">Reference proteome</keyword>
<dbReference type="RefSeq" id="WP_114544066.1">
    <property type="nucleotide sequence ID" value="NZ_QQBG01000007.1"/>
</dbReference>
<dbReference type="EMBL" id="QQBG01000007">
    <property type="protein sequence ID" value="RDB31813.1"/>
    <property type="molecule type" value="Genomic_DNA"/>
</dbReference>
<dbReference type="InterPro" id="IPR035336">
    <property type="entry name" value="DUF5398"/>
</dbReference>
<dbReference type="Proteomes" id="UP000253816">
    <property type="component" value="Unassembled WGS sequence"/>
</dbReference>
<evidence type="ECO:0000313" key="2">
    <source>
        <dbReference type="EMBL" id="RDB31816.1"/>
    </source>
</evidence>
<protein>
    <submittedName>
        <fullName evidence="2">Uncharacterized protein</fullName>
    </submittedName>
</protein>
<comment type="caution">
    <text evidence="2">The sequence shown here is derived from an EMBL/GenBank/DDBJ whole genome shotgun (WGS) entry which is preliminary data.</text>
</comment>
<organism evidence="2 3">
    <name type="scientific">Candidatus Similichlamydia laticola</name>
    <dbReference type="NCBI Taxonomy" id="2170265"/>
    <lineage>
        <taxon>Bacteria</taxon>
        <taxon>Pseudomonadati</taxon>
        <taxon>Chlamydiota</taxon>
        <taxon>Chlamydiia</taxon>
        <taxon>Parachlamydiales</taxon>
        <taxon>Candidatus Parilichlamydiaceae</taxon>
        <taxon>Candidatus Similichlamydia</taxon>
    </lineage>
</organism>
<reference evidence="2 3" key="1">
    <citation type="submission" date="2018-07" db="EMBL/GenBank/DDBJ databases">
        <title>Comparative genomics of the Candidatus Parilichlamydiaceae reveals evidence of convergent evolution and genome reduction in the phylum Chlamydiae.</title>
        <authorList>
            <person name="Taylor-Brown A."/>
            <person name="Polkinghorne A."/>
        </authorList>
    </citation>
    <scope>NUCLEOTIDE SEQUENCE [LARGE SCALE GENOMIC DNA]</scope>
    <source>
        <strain evidence="2 3">Hat2</strain>
    </source>
</reference>
<gene>
    <name evidence="2" type="ORF">HAT2_00075</name>
    <name evidence="1" type="ORF">HAT2_00078</name>
</gene>
<name>A0A369KLC5_9BACT</name>
<dbReference type="EMBL" id="QQBG01000007">
    <property type="protein sequence ID" value="RDB31816.1"/>
    <property type="molecule type" value="Genomic_DNA"/>
</dbReference>
<proteinExistence type="predicted"/>
<accession>A0A369KLC5</accession>